<evidence type="ECO:0000259" key="2">
    <source>
        <dbReference type="Pfam" id="PF25023"/>
    </source>
</evidence>
<dbReference type="EMBL" id="CABVHW010000009">
    <property type="protein sequence ID" value="VVO06025.1"/>
    <property type="molecule type" value="Genomic_DNA"/>
</dbReference>
<evidence type="ECO:0000313" key="4">
    <source>
        <dbReference type="Proteomes" id="UP000381093"/>
    </source>
</evidence>
<dbReference type="InterPro" id="IPR022385">
    <property type="entry name" value="Rhs_assc_core"/>
</dbReference>
<proteinExistence type="predicted"/>
<dbReference type="RefSeq" id="WP_150765277.1">
    <property type="nucleotide sequence ID" value="NZ_CABVHW010000009.1"/>
</dbReference>
<dbReference type="Pfam" id="PF25023">
    <property type="entry name" value="TEN_YD-shell"/>
    <property type="match status" value="1"/>
</dbReference>
<dbReference type="AlphaFoldDB" id="A0A5E7D2I0"/>
<sequence>MPTSTHEILLSRYLYDPLDRLINSTPCEQSAIQRYYCNTRVATEIQSSVQRSIVQHDDQVLAQQQREEDRVVATLLATDQQRSILNALSANQTHPLTYSPYGHRPPENGLFSLLGFNGERPDPVTGHYHLGNGYRQFNPVLMRFNSPDSWSPFGEGGINTYGYCNGDPRNLTDPNGHAPGWLLSIARNLGFRNSKKYRLAAEAINEGKFKVPKPIISAKNFPPNEFPPTTIDPAKDILSIANFKGNKVYVYHDVKTQTVDYLSQHPVSVRKKKNTLNVIFGEERITQIRATDNTGYYAAREIKQLNRKAETGYLSAKNVRDPEYRSYLLKKNVGQGID</sequence>
<dbReference type="NCBIfam" id="TIGR03696">
    <property type="entry name" value="Rhs_assc_core"/>
    <property type="match status" value="1"/>
</dbReference>
<keyword evidence="1" id="KW-0677">Repeat</keyword>
<name>A0A5E7D2I0_PSEFL</name>
<gene>
    <name evidence="3" type="ORF">PS710_03061</name>
</gene>
<dbReference type="SUPFAM" id="SSF56399">
    <property type="entry name" value="ADP-ribosylation"/>
    <property type="match status" value="1"/>
</dbReference>
<organism evidence="3 4">
    <name type="scientific">Pseudomonas fluorescens</name>
    <dbReference type="NCBI Taxonomy" id="294"/>
    <lineage>
        <taxon>Bacteria</taxon>
        <taxon>Pseudomonadati</taxon>
        <taxon>Pseudomonadota</taxon>
        <taxon>Gammaproteobacteria</taxon>
        <taxon>Pseudomonadales</taxon>
        <taxon>Pseudomonadaceae</taxon>
        <taxon>Pseudomonas</taxon>
    </lineage>
</organism>
<dbReference type="InterPro" id="IPR056823">
    <property type="entry name" value="TEN-like_YD-shell"/>
</dbReference>
<reference evidence="3 4" key="1">
    <citation type="submission" date="2019-09" db="EMBL/GenBank/DDBJ databases">
        <authorList>
            <person name="Chandra G."/>
            <person name="Truman W A."/>
        </authorList>
    </citation>
    <scope>NUCLEOTIDE SEQUENCE [LARGE SCALE GENOMIC DNA]</scope>
    <source>
        <strain evidence="3">PS710</strain>
    </source>
</reference>
<dbReference type="Gene3D" id="2.180.10.10">
    <property type="entry name" value="RHS repeat-associated core"/>
    <property type="match status" value="1"/>
</dbReference>
<evidence type="ECO:0000313" key="3">
    <source>
        <dbReference type="EMBL" id="VVO06025.1"/>
    </source>
</evidence>
<feature type="domain" description="Teneurin-like YD-shell" evidence="2">
    <location>
        <begin position="12"/>
        <end position="149"/>
    </location>
</feature>
<accession>A0A5E7D2I0</accession>
<dbReference type="Proteomes" id="UP000381093">
    <property type="component" value="Unassembled WGS sequence"/>
</dbReference>
<evidence type="ECO:0000256" key="1">
    <source>
        <dbReference type="ARBA" id="ARBA00022737"/>
    </source>
</evidence>
<protein>
    <recommendedName>
        <fullName evidence="2">Teneurin-like YD-shell domain-containing protein</fullName>
    </recommendedName>
</protein>